<dbReference type="PATRIC" id="fig|991905.3.peg.3599"/>
<sequence length="234" mass="24864">MQVLVIENYPETPLGQVGRALDEAGIAARVVSAHAGAPVPESPGEHAGLVVFGGAQDALDDAGYPFLPKVCDLIRAFHAADRPVLGICLGAQLIARAFGGTNILGRPVEFGWRPVTPTPAAVDDPLFSVLGDGAPLFHWHSDTFTLPEGALHLAASAMTENQGFRLGRATYATQFHFETGLAEARFWSERFADLIAEHTPAWADRFEGEARIHAPASDVAGAALARAWVGLLRP</sequence>
<dbReference type="AlphaFoldDB" id="F2J0W1"/>
<reference evidence="2 3" key="1">
    <citation type="journal article" date="2011" name="J. Bacteriol.">
        <title>Complete genome sequence of Polymorphum gilvum SL003B-26A1T, a crude oil-degrading bacterium from oil-polluted saline soil.</title>
        <authorList>
            <person name="Li S.G."/>
            <person name="Tang Y.Q."/>
            <person name="Nie Y."/>
            <person name="Cai M."/>
            <person name="Wu X.L."/>
        </authorList>
    </citation>
    <scope>NUCLEOTIDE SEQUENCE [LARGE SCALE GENOMIC DNA]</scope>
    <source>
        <strain evidence="3">LMG 25793 / CGMCC 1.9160 / SL003B-26A1</strain>
    </source>
</reference>
<evidence type="ECO:0000313" key="3">
    <source>
        <dbReference type="Proteomes" id="UP000008130"/>
    </source>
</evidence>
<dbReference type="GO" id="GO:0005829">
    <property type="term" value="C:cytosol"/>
    <property type="evidence" value="ECO:0007669"/>
    <property type="project" value="TreeGrafter"/>
</dbReference>
<evidence type="ECO:0000313" key="2">
    <source>
        <dbReference type="EMBL" id="ADZ71907.1"/>
    </source>
</evidence>
<dbReference type="PANTHER" id="PTHR42695:SF5">
    <property type="entry name" value="GLUTAMINE AMIDOTRANSFERASE YLR126C-RELATED"/>
    <property type="match status" value="1"/>
</dbReference>
<dbReference type="SUPFAM" id="SSF52317">
    <property type="entry name" value="Class I glutamine amidotransferase-like"/>
    <property type="match status" value="1"/>
</dbReference>
<dbReference type="Proteomes" id="UP000008130">
    <property type="component" value="Chromosome"/>
</dbReference>
<feature type="domain" description="Glutamine amidotransferase" evidence="1">
    <location>
        <begin position="19"/>
        <end position="181"/>
    </location>
</feature>
<dbReference type="KEGG" id="pgv:SL003B_3485"/>
<gene>
    <name evidence="2" type="ordered locus">SL003B_3485</name>
</gene>
<keyword evidence="3" id="KW-1185">Reference proteome</keyword>
<name>F2J0W1_POLGS</name>
<dbReference type="InterPro" id="IPR029062">
    <property type="entry name" value="Class_I_gatase-like"/>
</dbReference>
<dbReference type="InterPro" id="IPR044992">
    <property type="entry name" value="ChyE-like"/>
</dbReference>
<dbReference type="HOGENOM" id="CLU_054974_3_2_5"/>
<dbReference type="CDD" id="cd01741">
    <property type="entry name" value="GATase1_1"/>
    <property type="match status" value="1"/>
</dbReference>
<dbReference type="Pfam" id="PF00117">
    <property type="entry name" value="GATase"/>
    <property type="match status" value="1"/>
</dbReference>
<dbReference type="STRING" id="991905.SL003B_3485"/>
<dbReference type="eggNOG" id="COG0518">
    <property type="taxonomic scope" value="Bacteria"/>
</dbReference>
<dbReference type="OrthoDB" id="9794816at2"/>
<proteinExistence type="predicted"/>
<accession>F2J0W1</accession>
<dbReference type="Gene3D" id="3.40.50.880">
    <property type="match status" value="1"/>
</dbReference>
<keyword evidence="2" id="KW-0808">Transferase</keyword>
<dbReference type="GO" id="GO:0016740">
    <property type="term" value="F:transferase activity"/>
    <property type="evidence" value="ECO:0007669"/>
    <property type="project" value="UniProtKB-KW"/>
</dbReference>
<evidence type="ECO:0000259" key="1">
    <source>
        <dbReference type="Pfam" id="PF00117"/>
    </source>
</evidence>
<dbReference type="InterPro" id="IPR017926">
    <property type="entry name" value="GATASE"/>
</dbReference>
<keyword evidence="2" id="KW-0315">Glutamine amidotransferase</keyword>
<dbReference type="EMBL" id="CP002568">
    <property type="protein sequence ID" value="ADZ71907.1"/>
    <property type="molecule type" value="Genomic_DNA"/>
</dbReference>
<organism evidence="2 3">
    <name type="scientific">Polymorphum gilvum (strain LMG 25793 / CGMCC 1.9160 / SL003B-26A1)</name>
    <dbReference type="NCBI Taxonomy" id="991905"/>
    <lineage>
        <taxon>Bacteria</taxon>
        <taxon>Pseudomonadati</taxon>
        <taxon>Pseudomonadota</taxon>
        <taxon>Alphaproteobacteria</taxon>
        <taxon>Rhodobacterales</taxon>
        <taxon>Paracoccaceae</taxon>
        <taxon>Polymorphum</taxon>
    </lineage>
</organism>
<dbReference type="PANTHER" id="PTHR42695">
    <property type="entry name" value="GLUTAMINE AMIDOTRANSFERASE YLR126C-RELATED"/>
    <property type="match status" value="1"/>
</dbReference>
<dbReference type="PROSITE" id="PS51273">
    <property type="entry name" value="GATASE_TYPE_1"/>
    <property type="match status" value="1"/>
</dbReference>
<protein>
    <submittedName>
        <fullName evidence="2">Glutamine amidotransferase class-I</fullName>
    </submittedName>
</protein>
<dbReference type="RefSeq" id="WP_013654216.1">
    <property type="nucleotide sequence ID" value="NC_015259.1"/>
</dbReference>